<dbReference type="Proteomes" id="UP000180280">
    <property type="component" value="Unassembled WGS sequence"/>
</dbReference>
<proteinExistence type="predicted"/>
<evidence type="ECO:0000256" key="1">
    <source>
        <dbReference type="SAM" id="MobiDB-lite"/>
    </source>
</evidence>
<evidence type="ECO:0000313" key="3">
    <source>
        <dbReference type="Proteomes" id="UP000180280"/>
    </source>
</evidence>
<gene>
    <name evidence="2" type="ORF">BI344_08200</name>
</gene>
<reference evidence="2 3" key="1">
    <citation type="submission" date="2016-09" db="EMBL/GenBank/DDBJ databases">
        <title>Chromobacterium muskegensis sp. nov., an insecticidal bacterium isolated from Sphagnum bogs.</title>
        <authorList>
            <person name="Sparks M.E."/>
            <person name="Blackburn M.B."/>
            <person name="Gundersen-Rindal D.E."/>
            <person name="Mitchell A."/>
            <person name="Farrar R."/>
            <person name="Kuhar D."/>
        </authorList>
    </citation>
    <scope>NUCLEOTIDE SEQUENCE [LARGE SCALE GENOMIC DNA]</scope>
    <source>
        <strain evidence="2 3">14B-1</strain>
    </source>
</reference>
<protein>
    <submittedName>
        <fullName evidence="2">Uncharacterized protein</fullName>
    </submittedName>
</protein>
<name>A0ABX3CEC1_9NEIS</name>
<accession>A0ABX3CEC1</accession>
<sequence>MVVGASAGSGQAVTAGQRCSSGRGAGWRGGVEQAGKVSRNSSAAPGSGGRRGMDGGLQFGRGGGVFTG</sequence>
<feature type="region of interest" description="Disordered" evidence="1">
    <location>
        <begin position="1"/>
        <end position="68"/>
    </location>
</feature>
<dbReference type="EMBL" id="MKCT01000017">
    <property type="protein sequence ID" value="OHX20442.1"/>
    <property type="molecule type" value="Genomic_DNA"/>
</dbReference>
<feature type="compositionally biased region" description="Polar residues" evidence="1">
    <location>
        <begin position="8"/>
        <end position="20"/>
    </location>
</feature>
<organism evidence="2 3">
    <name type="scientific">Chromobacterium sphagni</name>
    <dbReference type="NCBI Taxonomy" id="1903179"/>
    <lineage>
        <taxon>Bacteria</taxon>
        <taxon>Pseudomonadati</taxon>
        <taxon>Pseudomonadota</taxon>
        <taxon>Betaproteobacteria</taxon>
        <taxon>Neisseriales</taxon>
        <taxon>Chromobacteriaceae</taxon>
        <taxon>Chromobacterium</taxon>
    </lineage>
</organism>
<comment type="caution">
    <text evidence="2">The sequence shown here is derived from an EMBL/GenBank/DDBJ whole genome shotgun (WGS) entry which is preliminary data.</text>
</comment>
<keyword evidence="3" id="KW-1185">Reference proteome</keyword>
<evidence type="ECO:0000313" key="2">
    <source>
        <dbReference type="EMBL" id="OHX20442.1"/>
    </source>
</evidence>
<feature type="compositionally biased region" description="Gly residues" evidence="1">
    <location>
        <begin position="46"/>
        <end position="68"/>
    </location>
</feature>